<feature type="region of interest" description="Disordered" evidence="7">
    <location>
        <begin position="1162"/>
        <end position="1184"/>
    </location>
</feature>
<feature type="compositionally biased region" description="Low complexity" evidence="7">
    <location>
        <begin position="656"/>
        <end position="666"/>
    </location>
</feature>
<dbReference type="Gene3D" id="1.10.10.60">
    <property type="entry name" value="Homeodomain-like"/>
    <property type="match status" value="1"/>
</dbReference>
<dbReference type="InterPro" id="IPR001356">
    <property type="entry name" value="HD"/>
</dbReference>
<feature type="region of interest" description="Disordered" evidence="7">
    <location>
        <begin position="722"/>
        <end position="741"/>
    </location>
</feature>
<organism evidence="9 10">
    <name type="scientific">Schistosoma mansoni</name>
    <name type="common">Blood fluke</name>
    <dbReference type="NCBI Taxonomy" id="6183"/>
    <lineage>
        <taxon>Eukaryota</taxon>
        <taxon>Metazoa</taxon>
        <taxon>Spiralia</taxon>
        <taxon>Lophotrochozoa</taxon>
        <taxon>Platyhelminthes</taxon>
        <taxon>Trematoda</taxon>
        <taxon>Digenea</taxon>
        <taxon>Strigeidida</taxon>
        <taxon>Schistosomatoidea</taxon>
        <taxon>Schistosomatidae</taxon>
        <taxon>Schistosoma</taxon>
    </lineage>
</organism>
<keyword evidence="4 5" id="KW-0539">Nucleus</keyword>
<dbReference type="PROSITE" id="PS00027">
    <property type="entry name" value="HOMEOBOX_1"/>
    <property type="match status" value="1"/>
</dbReference>
<evidence type="ECO:0000313" key="9">
    <source>
        <dbReference type="Proteomes" id="UP000008854"/>
    </source>
</evidence>
<keyword evidence="3 5" id="KW-0371">Homeobox</keyword>
<reference evidence="10" key="2">
    <citation type="submission" date="2018-12" db="UniProtKB">
        <authorList>
            <consortium name="WormBaseParasite"/>
        </authorList>
    </citation>
    <scope>IDENTIFICATION</scope>
    <source>
        <strain evidence="10">Puerto Rican</strain>
    </source>
</reference>
<evidence type="ECO:0000259" key="8">
    <source>
        <dbReference type="PROSITE" id="PS50071"/>
    </source>
</evidence>
<feature type="DNA-binding region" description="Homeobox" evidence="5">
    <location>
        <begin position="321"/>
        <end position="380"/>
    </location>
</feature>
<feature type="compositionally biased region" description="Low complexity" evidence="7">
    <location>
        <begin position="722"/>
        <end position="740"/>
    </location>
</feature>
<dbReference type="InParanoid" id="A0A3Q0KEG9"/>
<dbReference type="SUPFAM" id="SSF46689">
    <property type="entry name" value="Homeodomain-like"/>
    <property type="match status" value="1"/>
</dbReference>
<dbReference type="GO" id="GO:0005634">
    <property type="term" value="C:nucleus"/>
    <property type="evidence" value="ECO:0007669"/>
    <property type="project" value="UniProtKB-SubCell"/>
</dbReference>
<dbReference type="AlphaFoldDB" id="A0A3Q0KEG9"/>
<dbReference type="GO" id="GO:0000981">
    <property type="term" value="F:DNA-binding transcription factor activity, RNA polymerase II-specific"/>
    <property type="evidence" value="ECO:0007669"/>
    <property type="project" value="InterPro"/>
</dbReference>
<evidence type="ECO:0000256" key="2">
    <source>
        <dbReference type="ARBA" id="ARBA00023125"/>
    </source>
</evidence>
<dbReference type="PROSITE" id="PS50071">
    <property type="entry name" value="HOMEOBOX_2"/>
    <property type="match status" value="1"/>
</dbReference>
<protein>
    <submittedName>
        <fullName evidence="10">Homeobox protein aristaless-related</fullName>
    </submittedName>
</protein>
<evidence type="ECO:0000256" key="4">
    <source>
        <dbReference type="ARBA" id="ARBA00023242"/>
    </source>
</evidence>
<dbReference type="InterPro" id="IPR050649">
    <property type="entry name" value="Paired_Homeobox_TFs"/>
</dbReference>
<dbReference type="PANTHER" id="PTHR24329:SF543">
    <property type="entry name" value="FI01017P-RELATED"/>
    <property type="match status" value="1"/>
</dbReference>
<dbReference type="GO" id="GO:0000977">
    <property type="term" value="F:RNA polymerase II transcription regulatory region sequence-specific DNA binding"/>
    <property type="evidence" value="ECO:0007669"/>
    <property type="project" value="TreeGrafter"/>
</dbReference>
<proteinExistence type="predicted"/>
<dbReference type="Pfam" id="PF00046">
    <property type="entry name" value="Homeodomain"/>
    <property type="match status" value="1"/>
</dbReference>
<dbReference type="PANTHER" id="PTHR24329">
    <property type="entry name" value="HOMEOBOX PROTEIN ARISTALESS"/>
    <property type="match status" value="1"/>
</dbReference>
<evidence type="ECO:0000256" key="1">
    <source>
        <dbReference type="ARBA" id="ARBA00004123"/>
    </source>
</evidence>
<feature type="compositionally biased region" description="Polar residues" evidence="7">
    <location>
        <begin position="1002"/>
        <end position="1030"/>
    </location>
</feature>
<feature type="region of interest" description="Disordered" evidence="7">
    <location>
        <begin position="1002"/>
        <end position="1031"/>
    </location>
</feature>
<dbReference type="CDD" id="cd00086">
    <property type="entry name" value="homeodomain"/>
    <property type="match status" value="1"/>
</dbReference>
<dbReference type="FunFam" id="1.10.10.60:FF:000679">
    <property type="entry name" value="Homeobox protein aristaless"/>
    <property type="match status" value="1"/>
</dbReference>
<dbReference type="STRING" id="6183.A0A3Q0KEG9"/>
<dbReference type="Proteomes" id="UP000008854">
    <property type="component" value="Unassembled WGS sequence"/>
</dbReference>
<name>A0A3Q0KEG9_SCHMA</name>
<evidence type="ECO:0000256" key="5">
    <source>
        <dbReference type="PROSITE-ProRule" id="PRU00108"/>
    </source>
</evidence>
<keyword evidence="9" id="KW-1185">Reference proteome</keyword>
<feature type="compositionally biased region" description="Polar residues" evidence="7">
    <location>
        <begin position="640"/>
        <end position="649"/>
    </location>
</feature>
<dbReference type="InterPro" id="IPR017970">
    <property type="entry name" value="Homeobox_CS"/>
</dbReference>
<evidence type="ECO:0000256" key="3">
    <source>
        <dbReference type="ARBA" id="ARBA00023155"/>
    </source>
</evidence>
<comment type="subcellular location">
    <subcellularLocation>
        <location evidence="1 5 6">Nucleus</location>
    </subcellularLocation>
</comment>
<evidence type="ECO:0000256" key="7">
    <source>
        <dbReference type="SAM" id="MobiDB-lite"/>
    </source>
</evidence>
<evidence type="ECO:0000313" key="10">
    <source>
        <dbReference type="WBParaSite" id="Smp_035650.1"/>
    </source>
</evidence>
<dbReference type="WBParaSite" id="Smp_035650.1">
    <property type="protein sequence ID" value="Smp_035650.1"/>
    <property type="gene ID" value="Smp_035650"/>
</dbReference>
<dbReference type="InterPro" id="IPR009057">
    <property type="entry name" value="Homeodomain-like_sf"/>
</dbReference>
<reference evidence="9" key="1">
    <citation type="journal article" date="2012" name="PLoS Negl. Trop. Dis.">
        <title>A systematically improved high quality genome and transcriptome of the human blood fluke Schistosoma mansoni.</title>
        <authorList>
            <person name="Protasio A.V."/>
            <person name="Tsai I.J."/>
            <person name="Babbage A."/>
            <person name="Nichol S."/>
            <person name="Hunt M."/>
            <person name="Aslett M.A."/>
            <person name="De Silva N."/>
            <person name="Velarde G.S."/>
            <person name="Anderson T.J."/>
            <person name="Clark R.C."/>
            <person name="Davidson C."/>
            <person name="Dillon G.P."/>
            <person name="Holroyd N.E."/>
            <person name="LoVerde P.T."/>
            <person name="Lloyd C."/>
            <person name="McQuillan J."/>
            <person name="Oliveira G."/>
            <person name="Otto T.D."/>
            <person name="Parker-Manuel S.J."/>
            <person name="Quail M.A."/>
            <person name="Wilson R.A."/>
            <person name="Zerlotini A."/>
            <person name="Dunne D.W."/>
            <person name="Berriman M."/>
        </authorList>
    </citation>
    <scope>NUCLEOTIDE SEQUENCE [LARGE SCALE GENOMIC DNA]</scope>
    <source>
        <strain evidence="9">Puerto Rican</strain>
    </source>
</reference>
<accession>A0A3Q0KEG9</accession>
<keyword evidence="2 5" id="KW-0238">DNA-binding</keyword>
<feature type="domain" description="Homeobox" evidence="8">
    <location>
        <begin position="319"/>
        <end position="379"/>
    </location>
</feature>
<evidence type="ECO:0000256" key="6">
    <source>
        <dbReference type="RuleBase" id="RU000682"/>
    </source>
</evidence>
<feature type="region of interest" description="Disordered" evidence="7">
    <location>
        <begin position="640"/>
        <end position="697"/>
    </location>
</feature>
<sequence length="1214" mass="133990">MQRASPLTWTSFNTDSVHNSIEFQQQRQEQHQRLLNSFQSLYNNNTTNNSSSIIDEDSFHPVTSTNNIDNNLNLLPFNQFISNIPNLLNSISNNNNSERNTISSLTTTSSTASPSLSSSTVSTLSSATFASSASTTINANSSISMNPYSTSTAAAVAAAAAWYPLSLAMDEMAQNIISSKSERIDRNMFSSLFLPTISQTIGKSNRITQNQLNSLILPNLMHSDDYYATTDMKTTSDTNTTTTTDNNISSIENNLNHMNNSNGQNFLHVHEDNLNPASSHQSDQSIHSKLSPLSGQMNGIDPSGSPPTIHSPITNDNKCKKARHRTTFSVQQLSILEAAFDNCPYPDAVTREDIASKLSLSESRVQVWFQNRRAKWRKQEGSQLLTNGNNSNNTCTPTNTVSSTTLATTATNNNNNVSSIITSTASIASSSSTSSSSSNLLTVENDEEDLRINATNILEIPFLSTTTTTPTGRKRVSGSSVQQQHHYQQKNNYSNYNNFKQINDDTDSIIMNPISSSSSHFNLSMITNDLLSNYHQQLRNFSFLNENIKYKSSPTASSSSSTSITSPLHNDLMNCSNQTSTTTTTMFNDQLSNATKSLESGNSSIKTISNNKHQTNHSNLNCLIKSSVNNNNRYYQHYLSSRKSTPTTCKQRKHTNNNINNNNDNNDNIDHDDPVNADDDDFNDDVGGDDNDDDEMDEIRTTRVNNTKTRDLPFSVLSLTANNHNNTNNNNNDNHNGINDPFARLQSSSSSSKLFYQNFIKSIKSINNIDNHEKKNSNSLNSSLSTSIPLNEINCSMNELNPTEDVTKYLTNLSDFSALMNSLLKSKLNLLTKTSTLFDCNGNNHDSCLNTLNDNTTSTNATQITNTTSTTNTNNNSSSNTVVDNVIQNSILENLITSCTQFPFNLQYLNGTPLNQHGLDLKFIILLSLFLLSLQSDSNRMDNLLGPSDDQLENQYPDIQKLIFNEISSSQTLLPSTLTSNTANNLLWEYFLNRLQHPNNPLLSKSPSLGTSATTTNSLQDGTNNSNNSCSNDLINPPDLLNLSNYQYSNMNIDFRKFLQYASLKGKETNLNFNFNNSSTNNTIATTTTSNNSPSNLHLTTTTAITSSATNGLMSDSLDKIKDDLLLNSTNLPNPIDQITKLSQSDFIHNFIKKFQSYGSDSNGVNNDSDSSNNNNSDNNNNNSFTQQMMQYYALCAFVQTTTLLSNSSSSTST</sequence>
<dbReference type="SMART" id="SM00389">
    <property type="entry name" value="HOX"/>
    <property type="match status" value="1"/>
</dbReference>
<feature type="region of interest" description="Disordered" evidence="7">
    <location>
        <begin position="466"/>
        <end position="488"/>
    </location>
</feature>
<feature type="compositionally biased region" description="Acidic residues" evidence="7">
    <location>
        <begin position="675"/>
        <end position="697"/>
    </location>
</feature>